<sequence>MRSVAGTELTRTQYLQHIASDYNLMVTALAGPVLPVPTCPGWETNTLAKHMGMVYLHQAFVIESSERPENKEHLRYLTGSETEMELLAAGHSAISDALDPDRAERTTWSWHHNDFSVDFWFRRMAHETVIHRVDAQIANGITPEISELLALDGVDEVLDFLPLLGSWDGAPNVDFGIVSIAAHTSTGQKHWTLEFTGEKASVTASTQVDSNARLIISADAAAMDLYLWGRIESSDPRITLTGDDEAGFKQLMQVAVN</sequence>
<evidence type="ECO:0000313" key="6">
    <source>
        <dbReference type="EMBL" id="CAB5021639.1"/>
    </source>
</evidence>
<dbReference type="GO" id="GO:0005886">
    <property type="term" value="C:plasma membrane"/>
    <property type="evidence" value="ECO:0007669"/>
    <property type="project" value="TreeGrafter"/>
</dbReference>
<dbReference type="EMBL" id="CAFBPK010000015">
    <property type="protein sequence ID" value="CAB5021639.1"/>
    <property type="molecule type" value="Genomic_DNA"/>
</dbReference>
<feature type="domain" description="Mycothiol-dependent maleylpyruvate isomerase metal-binding" evidence="1">
    <location>
        <begin position="33"/>
        <end position="136"/>
    </location>
</feature>
<evidence type="ECO:0000313" key="2">
    <source>
        <dbReference type="EMBL" id="CAB4345281.1"/>
    </source>
</evidence>
<dbReference type="GO" id="GO:0046872">
    <property type="term" value="F:metal ion binding"/>
    <property type="evidence" value="ECO:0007669"/>
    <property type="project" value="InterPro"/>
</dbReference>
<accession>A0A6J5ZS16</accession>
<dbReference type="Pfam" id="PF11716">
    <property type="entry name" value="MDMPI_N"/>
    <property type="match status" value="1"/>
</dbReference>
<dbReference type="EMBL" id="CAFAAO010000001">
    <property type="protein sequence ID" value="CAB4792280.1"/>
    <property type="molecule type" value="Genomic_DNA"/>
</dbReference>
<proteinExistence type="predicted"/>
<reference evidence="2" key="1">
    <citation type="submission" date="2020-05" db="EMBL/GenBank/DDBJ databases">
        <authorList>
            <person name="Chiriac C."/>
            <person name="Salcher M."/>
            <person name="Ghai R."/>
            <person name="Kavagutti S V."/>
        </authorList>
    </citation>
    <scope>NUCLEOTIDE SEQUENCE</scope>
</reference>
<name>A0A6J5ZS16_9ZZZZ</name>
<protein>
    <submittedName>
        <fullName evidence="2">Unannotated protein</fullName>
    </submittedName>
</protein>
<dbReference type="PANTHER" id="PTHR40758:SF1">
    <property type="entry name" value="CONSERVED PROTEIN"/>
    <property type="match status" value="1"/>
</dbReference>
<evidence type="ECO:0000259" key="1">
    <source>
        <dbReference type="Pfam" id="PF11716"/>
    </source>
</evidence>
<dbReference type="InterPro" id="IPR024344">
    <property type="entry name" value="MDMPI_metal-binding"/>
</dbReference>
<dbReference type="EMBL" id="CAESAI010000080">
    <property type="protein sequence ID" value="CAB4345490.1"/>
    <property type="molecule type" value="Genomic_DNA"/>
</dbReference>
<organism evidence="2">
    <name type="scientific">freshwater metagenome</name>
    <dbReference type="NCBI Taxonomy" id="449393"/>
    <lineage>
        <taxon>unclassified sequences</taxon>
        <taxon>metagenomes</taxon>
        <taxon>ecological metagenomes</taxon>
    </lineage>
</organism>
<dbReference type="EMBL" id="CAFBIX010000088">
    <property type="protein sequence ID" value="CAB4850984.1"/>
    <property type="molecule type" value="Genomic_DNA"/>
</dbReference>
<evidence type="ECO:0000313" key="3">
    <source>
        <dbReference type="EMBL" id="CAB4345490.1"/>
    </source>
</evidence>
<dbReference type="EMBL" id="CAESAD010000018">
    <property type="protein sequence ID" value="CAB4345281.1"/>
    <property type="molecule type" value="Genomic_DNA"/>
</dbReference>
<evidence type="ECO:0000313" key="5">
    <source>
        <dbReference type="EMBL" id="CAB4850984.1"/>
    </source>
</evidence>
<evidence type="ECO:0000313" key="4">
    <source>
        <dbReference type="EMBL" id="CAB4792280.1"/>
    </source>
</evidence>
<dbReference type="PANTHER" id="PTHR40758">
    <property type="entry name" value="CONSERVED PROTEIN"/>
    <property type="match status" value="1"/>
</dbReference>
<dbReference type="AlphaFoldDB" id="A0A6J5ZS16"/>
<gene>
    <name evidence="4" type="ORF">UFOPK3037_00015</name>
    <name evidence="5" type="ORF">UFOPK3278_01366</name>
    <name evidence="3" type="ORF">UFOPK3406_01518</name>
    <name evidence="2" type="ORF">UFOPK3925_01540</name>
    <name evidence="6" type="ORF">UFOPK4097_00972</name>
</gene>